<evidence type="ECO:0000313" key="3">
    <source>
        <dbReference type="EMBL" id="TXK15436.1"/>
    </source>
</evidence>
<dbReference type="Pfam" id="PF13692">
    <property type="entry name" value="Glyco_trans_1_4"/>
    <property type="match status" value="1"/>
</dbReference>
<organism evidence="3 4">
    <name type="scientific">Microbacterium saccharophilum</name>
    <dbReference type="NCBI Taxonomy" id="1213358"/>
    <lineage>
        <taxon>Bacteria</taxon>
        <taxon>Bacillati</taxon>
        <taxon>Actinomycetota</taxon>
        <taxon>Actinomycetes</taxon>
        <taxon>Micrococcales</taxon>
        <taxon>Microbacteriaceae</taxon>
        <taxon>Microbacterium</taxon>
    </lineage>
</organism>
<accession>A0A5C8I7F9</accession>
<dbReference type="GO" id="GO:0016757">
    <property type="term" value="F:glycosyltransferase activity"/>
    <property type="evidence" value="ECO:0007669"/>
    <property type="project" value="UniProtKB-KW"/>
</dbReference>
<keyword evidence="2 3" id="KW-0808">Transferase</keyword>
<dbReference type="PANTHER" id="PTHR12526">
    <property type="entry name" value="GLYCOSYLTRANSFERASE"/>
    <property type="match status" value="1"/>
</dbReference>
<gene>
    <name evidence="3" type="ORF">FVP74_03310</name>
</gene>
<dbReference type="EMBL" id="VRSX01000001">
    <property type="protein sequence ID" value="TXK15436.1"/>
    <property type="molecule type" value="Genomic_DNA"/>
</dbReference>
<evidence type="ECO:0000256" key="2">
    <source>
        <dbReference type="ARBA" id="ARBA00022679"/>
    </source>
</evidence>
<dbReference type="Gene3D" id="3.40.50.2000">
    <property type="entry name" value="Glycogen Phosphorylase B"/>
    <property type="match status" value="2"/>
</dbReference>
<comment type="caution">
    <text evidence="3">The sequence shown here is derived from an EMBL/GenBank/DDBJ whole genome shotgun (WGS) entry which is preliminary data.</text>
</comment>
<keyword evidence="1" id="KW-0328">Glycosyltransferase</keyword>
<dbReference type="SUPFAM" id="SSF53756">
    <property type="entry name" value="UDP-Glycosyltransferase/glycogen phosphorylase"/>
    <property type="match status" value="1"/>
</dbReference>
<proteinExistence type="predicted"/>
<dbReference type="OrthoDB" id="3861448at2"/>
<evidence type="ECO:0000313" key="4">
    <source>
        <dbReference type="Proteomes" id="UP000321949"/>
    </source>
</evidence>
<protein>
    <submittedName>
        <fullName evidence="3">Glycosyltransferase family 4 protein</fullName>
    </submittedName>
</protein>
<dbReference type="Proteomes" id="UP000321949">
    <property type="component" value="Unassembled WGS sequence"/>
</dbReference>
<name>A0A5C8I7F9_9MICO</name>
<dbReference type="RefSeq" id="WP_147049619.1">
    <property type="nucleotide sequence ID" value="NZ_BKAH01000002.1"/>
</dbReference>
<keyword evidence="4" id="KW-1185">Reference proteome</keyword>
<dbReference type="AlphaFoldDB" id="A0A5C8I7F9"/>
<evidence type="ECO:0000256" key="1">
    <source>
        <dbReference type="ARBA" id="ARBA00022676"/>
    </source>
</evidence>
<sequence length="398" mass="42298">MRVLVHLNSLELGGTQLNAVDFAVAARAHGVESILVGAQDTLASSPNLLDYAAPAGVEVEVYEPAVGMRGHAAQLAALAERLRVDLIHVYGMWGAARAVFWGPARFGRIPWVQTVYEMSVTPVVLRHMPLMVGTGYLLDEQADRPGGTVLISPPVDLDRDSPAAAGLTDLRQEARLGAGPLIGIVSRLDSNMKAFSIGVAIDAMAGLGETGATLFIVGGGDAAEELQARARRVNDILGRDGVRLLGPMSDPRPAYAAADIMLGMGGSAARSLAFGKPLVVQGEAGWSQRFEPASADALARSSYWSPDRVADPVGDLEAAIRVLLADPARRAELGTFGRQFASSRFGLPAMTERLCTFYRAALQSYGPAEWLADVPREGRRLVEKIARVAARPRLEEAA</sequence>
<reference evidence="3 4" key="1">
    <citation type="submission" date="2019-08" db="EMBL/GenBank/DDBJ databases">
        <authorList>
            <person name="Dong K."/>
        </authorList>
    </citation>
    <scope>NUCLEOTIDE SEQUENCE [LARGE SCALE GENOMIC DNA]</scope>
    <source>
        <strain evidence="3 4">K-1</strain>
    </source>
</reference>
<dbReference type="PANTHER" id="PTHR12526:SF510">
    <property type="entry name" value="D-INOSITOL 3-PHOSPHATE GLYCOSYLTRANSFERASE"/>
    <property type="match status" value="1"/>
</dbReference>